<dbReference type="InterPro" id="IPR036388">
    <property type="entry name" value="WH-like_DNA-bd_sf"/>
</dbReference>
<keyword evidence="2" id="KW-1185">Reference proteome</keyword>
<evidence type="ECO:0000313" key="1">
    <source>
        <dbReference type="EMBL" id="RNJ48774.1"/>
    </source>
</evidence>
<dbReference type="Gene3D" id="1.10.10.10">
    <property type="entry name" value="Winged helix-like DNA-binding domain superfamily/Winged helix DNA-binding domain"/>
    <property type="match status" value="1"/>
</dbReference>
<dbReference type="OrthoDB" id="7864318at2"/>
<dbReference type="RefSeq" id="WP_123174770.1">
    <property type="nucleotide sequence ID" value="NZ_QWDD01000001.1"/>
</dbReference>
<protein>
    <submittedName>
        <fullName evidence="1">Helix-turn-helix domain-containing protein</fullName>
    </submittedName>
</protein>
<proteinExistence type="predicted"/>
<sequence length="120" mass="13376">MEHVAGRLSEIARNIEIVGADPVTRHGFTQVPNFILTKKELTVGAKLAYAMLLKYAWADDACFPGQLKLADDMGAGERSVRTYLKELETAGLLQITQRGLGKTNLYRLFLTVEKPARRRA</sequence>
<evidence type="ECO:0000313" key="2">
    <source>
        <dbReference type="Proteomes" id="UP000268623"/>
    </source>
</evidence>
<dbReference type="AlphaFoldDB" id="A0A3M9XL38"/>
<dbReference type="EMBL" id="QWDD01000001">
    <property type="protein sequence ID" value="RNJ48774.1"/>
    <property type="molecule type" value="Genomic_DNA"/>
</dbReference>
<accession>A0A3M9XL38</accession>
<reference evidence="1 2" key="1">
    <citation type="submission" date="2018-08" db="EMBL/GenBank/DDBJ databases">
        <title>Genome sequence of Methylocystis hirsuta CSC1, a methanotroph able to accumulate PHAs.</title>
        <authorList>
            <person name="Bordel S."/>
            <person name="Rodriguez E."/>
            <person name="Gancedo J."/>
            <person name="Munoz R."/>
        </authorList>
    </citation>
    <scope>NUCLEOTIDE SEQUENCE [LARGE SCALE GENOMIC DNA]</scope>
    <source>
        <strain evidence="1 2">CSC1</strain>
    </source>
</reference>
<name>A0A3M9XL38_9HYPH</name>
<comment type="caution">
    <text evidence="1">The sequence shown here is derived from an EMBL/GenBank/DDBJ whole genome shotgun (WGS) entry which is preliminary data.</text>
</comment>
<organism evidence="1 2">
    <name type="scientific">Methylocystis hirsuta</name>
    <dbReference type="NCBI Taxonomy" id="369798"/>
    <lineage>
        <taxon>Bacteria</taxon>
        <taxon>Pseudomonadati</taxon>
        <taxon>Pseudomonadota</taxon>
        <taxon>Alphaproteobacteria</taxon>
        <taxon>Hyphomicrobiales</taxon>
        <taxon>Methylocystaceae</taxon>
        <taxon>Methylocystis</taxon>
    </lineage>
</organism>
<dbReference type="Pfam" id="PF13730">
    <property type="entry name" value="HTH_36"/>
    <property type="match status" value="1"/>
</dbReference>
<gene>
    <name evidence="1" type="ORF">D1O30_03185</name>
</gene>
<dbReference type="Proteomes" id="UP000268623">
    <property type="component" value="Unassembled WGS sequence"/>
</dbReference>